<proteinExistence type="predicted"/>
<evidence type="ECO:0000313" key="1">
    <source>
        <dbReference type="EMBL" id="QGZ91702.1"/>
    </source>
</evidence>
<reference evidence="1 2" key="1">
    <citation type="submission" date="2019-12" db="EMBL/GenBank/DDBJ databases">
        <title>Complete genome sequence of Microcystis aeruginosa strain FD4.</title>
        <authorList>
            <person name="Urakawa H."/>
        </authorList>
    </citation>
    <scope>NUCLEOTIDE SEQUENCE [LARGE SCALE GENOMIC DNA]</scope>
    <source>
        <strain evidence="1 2">FD4</strain>
    </source>
</reference>
<protein>
    <submittedName>
        <fullName evidence="1">Uncharacterized protein</fullName>
    </submittedName>
</protein>
<dbReference type="Proteomes" id="UP000438345">
    <property type="component" value="Chromosome"/>
</dbReference>
<organism evidence="1 2">
    <name type="scientific">Microcystis aeruginosa FD4</name>
    <dbReference type="NCBI Taxonomy" id="2686288"/>
    <lineage>
        <taxon>Bacteria</taxon>
        <taxon>Bacillati</taxon>
        <taxon>Cyanobacteriota</taxon>
        <taxon>Cyanophyceae</taxon>
        <taxon>Oscillatoriophycideae</taxon>
        <taxon>Chroococcales</taxon>
        <taxon>Microcystaceae</taxon>
        <taxon>Microcystis</taxon>
    </lineage>
</organism>
<dbReference type="AlphaFoldDB" id="A0A857D820"/>
<dbReference type="EMBL" id="CP046973">
    <property type="protein sequence ID" value="QGZ91702.1"/>
    <property type="molecule type" value="Genomic_DNA"/>
</dbReference>
<name>A0A857D820_MICAE</name>
<sequence length="105" mass="11417">MWTKSFTVGVPGTCALRYLLGERSSPLHCGQNPLLSGCLEPAPSATFWANAVRPYIMDKILYCRGAWNLRPPLPFGRTQFAPTLWTKSFTVGVPGTCALRAAGVC</sequence>
<evidence type="ECO:0000313" key="2">
    <source>
        <dbReference type="Proteomes" id="UP000438345"/>
    </source>
</evidence>
<accession>A0A857D820</accession>
<gene>
    <name evidence="1" type="ORF">GQR42_21460</name>
</gene>